<protein>
    <submittedName>
        <fullName evidence="1">Uncharacterized protein</fullName>
    </submittedName>
</protein>
<accession>A0A8S9PBP1</accession>
<name>A0A8S9PBP1_BRACR</name>
<comment type="caution">
    <text evidence="1">The sequence shown here is derived from an EMBL/GenBank/DDBJ whole genome shotgun (WGS) entry which is preliminary data.</text>
</comment>
<dbReference type="Proteomes" id="UP000712600">
    <property type="component" value="Unassembled WGS sequence"/>
</dbReference>
<dbReference type="EMBL" id="QGKX02001521">
    <property type="protein sequence ID" value="KAF3514458.1"/>
    <property type="molecule type" value="Genomic_DNA"/>
</dbReference>
<dbReference type="AlphaFoldDB" id="A0A8S9PBP1"/>
<evidence type="ECO:0000313" key="2">
    <source>
        <dbReference type="Proteomes" id="UP000712600"/>
    </source>
</evidence>
<reference evidence="1" key="1">
    <citation type="submission" date="2019-12" db="EMBL/GenBank/DDBJ databases">
        <title>Genome sequencing and annotation of Brassica cretica.</title>
        <authorList>
            <person name="Studholme D.J."/>
            <person name="Sarris P."/>
        </authorList>
    </citation>
    <scope>NUCLEOTIDE SEQUENCE</scope>
    <source>
        <strain evidence="1">PFS-109/04</strain>
        <tissue evidence="1">Leaf</tissue>
    </source>
</reference>
<gene>
    <name evidence="1" type="ORF">F2Q69_00008133</name>
</gene>
<evidence type="ECO:0000313" key="1">
    <source>
        <dbReference type="EMBL" id="KAF3514458.1"/>
    </source>
</evidence>
<proteinExistence type="predicted"/>
<organism evidence="1 2">
    <name type="scientific">Brassica cretica</name>
    <name type="common">Mustard</name>
    <dbReference type="NCBI Taxonomy" id="69181"/>
    <lineage>
        <taxon>Eukaryota</taxon>
        <taxon>Viridiplantae</taxon>
        <taxon>Streptophyta</taxon>
        <taxon>Embryophyta</taxon>
        <taxon>Tracheophyta</taxon>
        <taxon>Spermatophyta</taxon>
        <taxon>Magnoliopsida</taxon>
        <taxon>eudicotyledons</taxon>
        <taxon>Gunneridae</taxon>
        <taxon>Pentapetalae</taxon>
        <taxon>rosids</taxon>
        <taxon>malvids</taxon>
        <taxon>Brassicales</taxon>
        <taxon>Brassicaceae</taxon>
        <taxon>Brassiceae</taxon>
        <taxon>Brassica</taxon>
    </lineage>
</organism>
<sequence length="129" mass="13839">MSNSSLSMILSSLDLNPHGFVLGFLLPKDLVLNHGTLALIPICCDGQGALLDQMLYLSQTGCSCWRPDAQLEPDVRHQMSNPSLSMILSDLGLSPQGFVLGLLLPKGLILSGIGLATSEVGLRLPFYLF</sequence>